<evidence type="ECO:0000313" key="3">
    <source>
        <dbReference type="EMBL" id="MBE6061854.1"/>
    </source>
</evidence>
<dbReference type="InterPro" id="IPR003343">
    <property type="entry name" value="Big_2"/>
</dbReference>
<accession>A0A927WGQ6</accession>
<dbReference type="EMBL" id="SVCM01000205">
    <property type="protein sequence ID" value="MBE6061854.1"/>
    <property type="molecule type" value="Genomic_DNA"/>
</dbReference>
<evidence type="ECO:0000313" key="4">
    <source>
        <dbReference type="Proteomes" id="UP000768462"/>
    </source>
</evidence>
<comment type="caution">
    <text evidence="3">The sequence shown here is derived from an EMBL/GenBank/DDBJ whole genome shotgun (WGS) entry which is preliminary data.</text>
</comment>
<dbReference type="SUPFAM" id="SSF49373">
    <property type="entry name" value="Invasin/intimin cell-adhesion fragments"/>
    <property type="match status" value="2"/>
</dbReference>
<dbReference type="SMART" id="SM00635">
    <property type="entry name" value="BID_2"/>
    <property type="match status" value="2"/>
</dbReference>
<organism evidence="3 4">
    <name type="scientific">Clostridium sulfidigenes</name>
    <dbReference type="NCBI Taxonomy" id="318464"/>
    <lineage>
        <taxon>Bacteria</taxon>
        <taxon>Bacillati</taxon>
        <taxon>Bacillota</taxon>
        <taxon>Clostridia</taxon>
        <taxon>Eubacteriales</taxon>
        <taxon>Clostridiaceae</taxon>
        <taxon>Clostridium</taxon>
    </lineage>
</organism>
<dbReference type="Proteomes" id="UP000768462">
    <property type="component" value="Unassembled WGS sequence"/>
</dbReference>
<feature type="signal peptide" evidence="1">
    <location>
        <begin position="1"/>
        <end position="22"/>
    </location>
</feature>
<dbReference type="Gene3D" id="2.60.40.1080">
    <property type="match status" value="2"/>
</dbReference>
<feature type="domain" description="BIG2" evidence="2">
    <location>
        <begin position="141"/>
        <end position="219"/>
    </location>
</feature>
<dbReference type="Pfam" id="PF02368">
    <property type="entry name" value="Big_2"/>
    <property type="match status" value="2"/>
</dbReference>
<protein>
    <recommendedName>
        <fullName evidence="2">BIG2 domain-containing protein</fullName>
    </recommendedName>
</protein>
<feature type="chain" id="PRO_5037389470" description="BIG2 domain-containing protein" evidence="1">
    <location>
        <begin position="23"/>
        <end position="317"/>
    </location>
</feature>
<gene>
    <name evidence="3" type="ORF">E7215_17080</name>
</gene>
<reference evidence="3" key="1">
    <citation type="submission" date="2019-04" db="EMBL/GenBank/DDBJ databases">
        <title>Evolution of Biomass-Degrading Anaerobic Consortia Revealed by Metagenomics.</title>
        <authorList>
            <person name="Peng X."/>
        </authorList>
    </citation>
    <scope>NUCLEOTIDE SEQUENCE</scope>
    <source>
        <strain evidence="3">SIG254</strain>
    </source>
</reference>
<sequence>MKKLIAFLLIATMCMIPTTAYAGWIIEDGKIVLTPDSYTEDGKIKVYNLFDRVAGGQPKLSMELPKIDISIPDLTFIGADDKKVEGDLTYTNLDKIEPGFFKLQYVFTPNDDKYETISGFLEYEVFPEDSEESKGKMPVPEPDVPTVPSLTASIVSLETRTFYDINLNDKVSGCKYKWTSSNPDIAKVNVKNGLVTAVSEGTATITCVITYPDETKQTLISEVTVGYDDNAPELTDTVLDLNPGDEYDINVENKIAKSKYRWASSDRSIVTVNSANGIVKAKATGEAYITCTITTPENQVIVLRCDINVSEPAKITE</sequence>
<evidence type="ECO:0000256" key="1">
    <source>
        <dbReference type="SAM" id="SignalP"/>
    </source>
</evidence>
<dbReference type="InterPro" id="IPR008964">
    <property type="entry name" value="Invasin/intimin_cell_adhesion"/>
</dbReference>
<feature type="domain" description="BIG2" evidence="2">
    <location>
        <begin position="228"/>
        <end position="303"/>
    </location>
</feature>
<dbReference type="AlphaFoldDB" id="A0A927WGQ6"/>
<keyword evidence="1" id="KW-0732">Signal</keyword>
<proteinExistence type="predicted"/>
<evidence type="ECO:0000259" key="2">
    <source>
        <dbReference type="SMART" id="SM00635"/>
    </source>
</evidence>
<name>A0A927WGQ6_9CLOT</name>